<gene>
    <name evidence="2" type="ORF">MOO47_05220</name>
</gene>
<reference evidence="2 3" key="1">
    <citation type="journal article" date="2022" name="Int. J. Syst. Evol. Microbiol.">
        <title>Apilactobacillus apisilvae sp. nov., Nicolia spurrieriana gen. nov. sp. nov., Bombilactobacillus folatiphilus sp. nov. and Bombilactobacillus thymidiniphilus sp. nov., four new lactic acid bacterial isolates from stingless bees Tetragonula carbonaria and Austroplebeia australis.</title>
        <authorList>
            <person name="Oliphant S.A."/>
            <person name="Watson-Haigh N.S."/>
            <person name="Sumby K.M."/>
            <person name="Gardner J."/>
            <person name="Groom S."/>
            <person name="Jiranek V."/>
        </authorList>
    </citation>
    <scope>NUCLEOTIDE SEQUENCE [LARGE SCALE GENOMIC DNA]</scope>
    <source>
        <strain evidence="2 3">SG4_A1</strain>
    </source>
</reference>
<dbReference type="EMBL" id="CP093365">
    <property type="protein sequence ID" value="UQS83188.1"/>
    <property type="molecule type" value="Genomic_DNA"/>
</dbReference>
<dbReference type="Proteomes" id="UP000831947">
    <property type="component" value="Chromosome"/>
</dbReference>
<sequence length="206" mass="23812">MTVFAHIRVCKTPNSYIMYDFATKKFSEYQEPKTINKALIITIGVLTFLGVMPAKDYSTKHYIEETGYHIKPLIQTPNMGKVILIYLGSAVVLMIVMYYLFGKQAESGKLLQANFTDLELLKKYCHEDRKENAKSLPKHTGLVIPLFILAALAMDILLLCMFISGTSLYYFIADSFFFIFWTALWEYLLWIGIARKLVTHKYNLEF</sequence>
<feature type="transmembrane region" description="Helical" evidence="1">
    <location>
        <begin position="34"/>
        <end position="52"/>
    </location>
</feature>
<proteinExistence type="predicted"/>
<keyword evidence="3" id="KW-1185">Reference proteome</keyword>
<accession>A0ABY4PBN5</accession>
<evidence type="ECO:0000256" key="1">
    <source>
        <dbReference type="SAM" id="Phobius"/>
    </source>
</evidence>
<keyword evidence="1" id="KW-0812">Transmembrane</keyword>
<feature type="transmembrane region" description="Helical" evidence="1">
    <location>
        <begin position="170"/>
        <end position="193"/>
    </location>
</feature>
<feature type="transmembrane region" description="Helical" evidence="1">
    <location>
        <begin position="83"/>
        <end position="101"/>
    </location>
</feature>
<protein>
    <submittedName>
        <fullName evidence="2">Uncharacterized protein</fullName>
    </submittedName>
</protein>
<name>A0ABY4PBN5_9LACO</name>
<dbReference type="RefSeq" id="WP_249512414.1">
    <property type="nucleotide sequence ID" value="NZ_CP093365.1"/>
</dbReference>
<evidence type="ECO:0000313" key="3">
    <source>
        <dbReference type="Proteomes" id="UP000831947"/>
    </source>
</evidence>
<organism evidence="2 3">
    <name type="scientific">Bombilactobacillus thymidiniphilus</name>
    <dbReference type="NCBI Taxonomy" id="2923363"/>
    <lineage>
        <taxon>Bacteria</taxon>
        <taxon>Bacillati</taxon>
        <taxon>Bacillota</taxon>
        <taxon>Bacilli</taxon>
        <taxon>Lactobacillales</taxon>
        <taxon>Lactobacillaceae</taxon>
        <taxon>Bombilactobacillus</taxon>
    </lineage>
</organism>
<feature type="transmembrane region" description="Helical" evidence="1">
    <location>
        <begin position="142"/>
        <end position="164"/>
    </location>
</feature>
<keyword evidence="1" id="KW-1133">Transmembrane helix</keyword>
<evidence type="ECO:0000313" key="2">
    <source>
        <dbReference type="EMBL" id="UQS83188.1"/>
    </source>
</evidence>
<keyword evidence="1" id="KW-0472">Membrane</keyword>